<evidence type="ECO:0000256" key="1">
    <source>
        <dbReference type="SAM" id="MobiDB-lite"/>
    </source>
</evidence>
<dbReference type="GO" id="GO:0008270">
    <property type="term" value="F:zinc ion binding"/>
    <property type="evidence" value="ECO:0007669"/>
    <property type="project" value="InterPro"/>
</dbReference>
<protein>
    <submittedName>
        <fullName evidence="2">Protease-like protein containing putative nucleic acid-binding motifs</fullName>
    </submittedName>
</protein>
<reference evidence="2" key="1">
    <citation type="journal article" date="1994" name="Mol. Gen. Genet.">
        <title>High transposition rates of Osvaldo, a new Drosophila buzzatii retrotransposon.</title>
        <authorList>
            <person name="Labrador M."/>
            <person name="Fontdevila A."/>
        </authorList>
    </citation>
    <scope>NUCLEOTIDE SEQUENCE</scope>
    <source>
        <strain evidence="2">BU-24</strain>
    </source>
</reference>
<proteinExistence type="predicted"/>
<dbReference type="SUPFAM" id="SSF50630">
    <property type="entry name" value="Acid proteases"/>
    <property type="match status" value="1"/>
</dbReference>
<organism evidence="2">
    <name type="scientific">Drosophila buzzatii</name>
    <name type="common">Fruit fly</name>
    <dbReference type="NCBI Taxonomy" id="7264"/>
    <lineage>
        <taxon>Eukaryota</taxon>
        <taxon>Metazoa</taxon>
        <taxon>Ecdysozoa</taxon>
        <taxon>Arthropoda</taxon>
        <taxon>Hexapoda</taxon>
        <taxon>Insecta</taxon>
        <taxon>Pterygota</taxon>
        <taxon>Neoptera</taxon>
        <taxon>Endopterygota</taxon>
        <taxon>Diptera</taxon>
        <taxon>Brachycera</taxon>
        <taxon>Muscomorpha</taxon>
        <taxon>Ephydroidea</taxon>
        <taxon>Drosophilidae</taxon>
        <taxon>Drosophila</taxon>
    </lineage>
</organism>
<feature type="non-terminal residue" evidence="2">
    <location>
        <position position="1"/>
    </location>
</feature>
<feature type="region of interest" description="Disordered" evidence="1">
    <location>
        <begin position="55"/>
        <end position="94"/>
    </location>
</feature>
<accession>V9H0G7</accession>
<dbReference type="InterPro" id="IPR036875">
    <property type="entry name" value="Znf_CCHC_sf"/>
</dbReference>
<dbReference type="MEROPS" id="A02.054"/>
<evidence type="ECO:0000313" key="3">
    <source>
        <dbReference type="FlyBase" id="FBgn0027838"/>
    </source>
</evidence>
<dbReference type="Gene3D" id="2.40.70.10">
    <property type="entry name" value="Acid Proteases"/>
    <property type="match status" value="1"/>
</dbReference>
<name>V9H0G7_DROBU</name>
<dbReference type="GO" id="GO:0008233">
    <property type="term" value="F:peptidase activity"/>
    <property type="evidence" value="ECO:0007669"/>
    <property type="project" value="UniProtKB-KW"/>
</dbReference>
<dbReference type="FlyBase" id="FBgn0027838">
    <property type="gene designation" value="Dbuz\Osvaldo\gag"/>
</dbReference>
<keyword evidence="2" id="KW-0378">Hydrolase</keyword>
<evidence type="ECO:0000313" key="2">
    <source>
        <dbReference type="EMBL" id="AAC60518.1"/>
    </source>
</evidence>
<gene>
    <name evidence="3" type="primary">gag</name>
</gene>
<dbReference type="EMBL" id="S75260">
    <property type="protein sequence ID" value="AAC60518.1"/>
    <property type="molecule type" value="Genomic_DNA"/>
</dbReference>
<sequence length="329" mass="36734">DEGDIQQQPSALRAYARPYEFQSLMELMKLADEFEELERDQDRLRRLQRPARTRLMAMEEEDGHEEELLRRGALEESPRPAPRTGTTGPSTHILNPSRACRMCGQEGHRAVVCRNKALDFCWQCGRIGVRTVDYCQSGNDQRYPQSMGERDQRQTVTECHQLTAIVAIRAEQQKATIDTGASSSFISENLAERLRGVGVVLATRRRIRLANGSCSDVDSQLDLKISLGSRQMEIPLLVLPGVIDDLVLGWDFLAGMGTILECGGLVLSIELGNPQRSGQWEAKLSVAVSSGERGHETPPEATQVGLTLCLECTTFWISCERHAILRAWI</sequence>
<feature type="compositionally biased region" description="Basic and acidic residues" evidence="1">
    <location>
        <begin position="66"/>
        <end position="78"/>
    </location>
</feature>
<dbReference type="Pfam" id="PF13975">
    <property type="entry name" value="gag-asp_proteas"/>
    <property type="match status" value="1"/>
</dbReference>
<keyword evidence="2" id="KW-0645">Protease</keyword>
<dbReference type="GO" id="GO:0003676">
    <property type="term" value="F:nucleic acid binding"/>
    <property type="evidence" value="ECO:0007669"/>
    <property type="project" value="InterPro"/>
</dbReference>
<feature type="compositionally biased region" description="Low complexity" evidence="1">
    <location>
        <begin position="82"/>
        <end position="91"/>
    </location>
</feature>
<dbReference type="GO" id="GO:0006508">
    <property type="term" value="P:proteolysis"/>
    <property type="evidence" value="ECO:0007669"/>
    <property type="project" value="UniProtKB-KW"/>
</dbReference>
<dbReference type="AlphaFoldDB" id="V9H0G7"/>
<dbReference type="InterPro" id="IPR021109">
    <property type="entry name" value="Peptidase_aspartic_dom_sf"/>
</dbReference>
<dbReference type="CDD" id="cd00303">
    <property type="entry name" value="retropepsin_like"/>
    <property type="match status" value="1"/>
</dbReference>
<dbReference type="SUPFAM" id="SSF57756">
    <property type="entry name" value="Retrovirus zinc finger-like domains"/>
    <property type="match status" value="1"/>
</dbReference>